<dbReference type="RefSeq" id="WP_067631131.1">
    <property type="nucleotide sequence ID" value="NZ_JBHSWA010000001.1"/>
</dbReference>
<dbReference type="EC" id="3.4.21.-" evidence="4"/>
<dbReference type="InterPro" id="IPR001314">
    <property type="entry name" value="Peptidase_S1A"/>
</dbReference>
<dbReference type="PANTHER" id="PTHR15462:SF8">
    <property type="entry name" value="SERINE PROTEASE"/>
    <property type="match status" value="1"/>
</dbReference>
<protein>
    <submittedName>
        <fullName evidence="4">Trypsin-like serine peptidase</fullName>
        <ecNumber evidence="4">3.4.21.-</ecNumber>
    </submittedName>
</protein>
<dbReference type="InterPro" id="IPR001254">
    <property type="entry name" value="Trypsin_dom"/>
</dbReference>
<feature type="chain" id="PRO_5045181843" evidence="2">
    <location>
        <begin position="27"/>
        <end position="276"/>
    </location>
</feature>
<dbReference type="SMART" id="SM00020">
    <property type="entry name" value="Tryp_SPc"/>
    <property type="match status" value="1"/>
</dbReference>
<feature type="domain" description="Peptidase S1" evidence="3">
    <location>
        <begin position="14"/>
        <end position="276"/>
    </location>
</feature>
<reference evidence="5" key="1">
    <citation type="journal article" date="2019" name="Int. J. Syst. Evol. Microbiol.">
        <title>The Global Catalogue of Microorganisms (GCM) 10K type strain sequencing project: providing services to taxonomists for standard genome sequencing and annotation.</title>
        <authorList>
            <consortium name="The Broad Institute Genomics Platform"/>
            <consortium name="The Broad Institute Genome Sequencing Center for Infectious Disease"/>
            <person name="Wu L."/>
            <person name="Ma J."/>
        </authorList>
    </citation>
    <scope>NUCLEOTIDE SEQUENCE [LARGE SCALE GENOMIC DNA]</scope>
    <source>
        <strain evidence="5">NBRC 111368</strain>
    </source>
</reference>
<name>A0ABW1YXK8_9RHOB</name>
<proteinExistence type="predicted"/>
<dbReference type="InterPro" id="IPR009003">
    <property type="entry name" value="Peptidase_S1_PA"/>
</dbReference>
<evidence type="ECO:0000256" key="1">
    <source>
        <dbReference type="ARBA" id="ARBA00022729"/>
    </source>
</evidence>
<dbReference type="InterPro" id="IPR018114">
    <property type="entry name" value="TRYPSIN_HIS"/>
</dbReference>
<dbReference type="PANTHER" id="PTHR15462">
    <property type="entry name" value="SERINE PROTEASE"/>
    <property type="match status" value="1"/>
</dbReference>
<organism evidence="4 5">
    <name type="scientific">Sulfitobacter profundi</name>
    <dbReference type="NCBI Taxonomy" id="2679961"/>
    <lineage>
        <taxon>Bacteria</taxon>
        <taxon>Pseudomonadati</taxon>
        <taxon>Pseudomonadota</taxon>
        <taxon>Alphaproteobacteria</taxon>
        <taxon>Rhodobacterales</taxon>
        <taxon>Roseobacteraceae</taxon>
        <taxon>Sulfitobacter</taxon>
    </lineage>
</organism>
<dbReference type="InterPro" id="IPR050966">
    <property type="entry name" value="Glutamyl_endopeptidase"/>
</dbReference>
<evidence type="ECO:0000256" key="2">
    <source>
        <dbReference type="SAM" id="SignalP"/>
    </source>
</evidence>
<dbReference type="SUPFAM" id="SSF50494">
    <property type="entry name" value="Trypsin-like serine proteases"/>
    <property type="match status" value="1"/>
</dbReference>
<comment type="caution">
    <text evidence="4">The sequence shown here is derived from an EMBL/GenBank/DDBJ whole genome shotgun (WGS) entry which is preliminary data.</text>
</comment>
<dbReference type="InterPro" id="IPR043504">
    <property type="entry name" value="Peptidase_S1_PA_chymotrypsin"/>
</dbReference>
<dbReference type="PROSITE" id="PS50240">
    <property type="entry name" value="TRYPSIN_DOM"/>
    <property type="match status" value="1"/>
</dbReference>
<evidence type="ECO:0000313" key="4">
    <source>
        <dbReference type="EMBL" id="MFC6641824.1"/>
    </source>
</evidence>
<accession>A0ABW1YXK8</accession>
<gene>
    <name evidence="4" type="ORF">ACFQAU_08985</name>
</gene>
<dbReference type="Gene3D" id="2.40.10.10">
    <property type="entry name" value="Trypsin-like serine proteases"/>
    <property type="match status" value="2"/>
</dbReference>
<dbReference type="Pfam" id="PF00089">
    <property type="entry name" value="Trypsin"/>
    <property type="match status" value="1"/>
</dbReference>
<dbReference type="EMBL" id="JBHSWA010000001">
    <property type="protein sequence ID" value="MFC6641824.1"/>
    <property type="molecule type" value="Genomic_DNA"/>
</dbReference>
<evidence type="ECO:0000259" key="3">
    <source>
        <dbReference type="PROSITE" id="PS50240"/>
    </source>
</evidence>
<dbReference type="PRINTS" id="PR00722">
    <property type="entry name" value="CHYMOTRYPSIN"/>
</dbReference>
<sequence>MVLRCILRQLLAAILGVFTFATAALAQDSALKALDNGVDAAAWEAVGRLDIGGTGFCTGTLIAPRLVLTAAHCLFDRETKARIDHGEVQFLAGWRNGRAGAYRDIRRAVVHPDYVYDGEVSSGRVRNDLALLELSRPIRNTTIRPFGTAARPRPGDSVGVVSYARDRAEAPSLQEVCKVLAQQEGVLVTSCAVDFGSSGAPIFSIVAGEAHIVSVVSAKAEVEGTQVSLGTALGAPLALLQAELVAGKGVFLDSNPAGKRIRVGEERGTGAKFIRP</sequence>
<dbReference type="PROSITE" id="PS00134">
    <property type="entry name" value="TRYPSIN_HIS"/>
    <property type="match status" value="1"/>
</dbReference>
<keyword evidence="4" id="KW-0378">Hydrolase</keyword>
<keyword evidence="5" id="KW-1185">Reference proteome</keyword>
<evidence type="ECO:0000313" key="5">
    <source>
        <dbReference type="Proteomes" id="UP001596403"/>
    </source>
</evidence>
<dbReference type="GO" id="GO:0016787">
    <property type="term" value="F:hydrolase activity"/>
    <property type="evidence" value="ECO:0007669"/>
    <property type="project" value="UniProtKB-KW"/>
</dbReference>
<feature type="signal peptide" evidence="2">
    <location>
        <begin position="1"/>
        <end position="26"/>
    </location>
</feature>
<keyword evidence="1 2" id="KW-0732">Signal</keyword>
<dbReference type="Proteomes" id="UP001596403">
    <property type="component" value="Unassembled WGS sequence"/>
</dbReference>